<dbReference type="Proteomes" id="UP001321582">
    <property type="component" value="Chromosome"/>
</dbReference>
<dbReference type="GO" id="GO:0012505">
    <property type="term" value="C:endomembrane system"/>
    <property type="evidence" value="ECO:0007669"/>
    <property type="project" value="UniProtKB-SubCell"/>
</dbReference>
<dbReference type="SUPFAM" id="SSF51206">
    <property type="entry name" value="cAMP-binding domain-like"/>
    <property type="match status" value="1"/>
</dbReference>
<evidence type="ECO:0000313" key="9">
    <source>
        <dbReference type="Proteomes" id="UP001321582"/>
    </source>
</evidence>
<dbReference type="GO" id="GO:0016020">
    <property type="term" value="C:membrane"/>
    <property type="evidence" value="ECO:0007669"/>
    <property type="project" value="InterPro"/>
</dbReference>
<dbReference type="Pfam" id="PF21082">
    <property type="entry name" value="MS_channel_3rd"/>
    <property type="match status" value="1"/>
</dbReference>
<dbReference type="KEGG" id="haby:HLVA_14960"/>
<dbReference type="InterPro" id="IPR018490">
    <property type="entry name" value="cNMP-bd_dom_sf"/>
</dbReference>
<feature type="transmembrane region" description="Helical" evidence="6">
    <location>
        <begin position="12"/>
        <end position="31"/>
    </location>
</feature>
<dbReference type="Gene3D" id="2.60.120.10">
    <property type="entry name" value="Jelly Rolls"/>
    <property type="match status" value="1"/>
</dbReference>
<dbReference type="AlphaFoldDB" id="A0AAU9DEW9"/>
<dbReference type="Gene3D" id="1.10.287.1260">
    <property type="match status" value="1"/>
</dbReference>
<comment type="similarity">
    <text evidence="2">Belongs to the MscS (TC 1.A.23) family.</text>
</comment>
<dbReference type="Pfam" id="PF00027">
    <property type="entry name" value="cNMP_binding"/>
    <property type="match status" value="1"/>
</dbReference>
<evidence type="ECO:0000256" key="1">
    <source>
        <dbReference type="ARBA" id="ARBA00004127"/>
    </source>
</evidence>
<dbReference type="InterPro" id="IPR000595">
    <property type="entry name" value="cNMP-bd_dom"/>
</dbReference>
<reference evidence="8 9" key="1">
    <citation type="submission" date="2022-11" db="EMBL/GenBank/DDBJ databases">
        <title>Haliovirga abyssi gen. nov., sp. nov., a mesophilic fermentative bacterium isolated from the Iheya North hydrothermal field and the proposal of Haliovirgaceae fam. nov.</title>
        <authorList>
            <person name="Miyazaki U."/>
            <person name="Tame A."/>
            <person name="Miyazaki J."/>
            <person name="Takai K."/>
            <person name="Sawayama S."/>
            <person name="Kitajima M."/>
            <person name="Okamoto A."/>
            <person name="Nakagawa S."/>
        </authorList>
    </citation>
    <scope>NUCLEOTIDE SEQUENCE [LARGE SCALE GENOMIC DNA]</scope>
    <source>
        <strain evidence="8 9">IC12</strain>
    </source>
</reference>
<protein>
    <recommendedName>
        <fullName evidence="7">Cyclic nucleotide-binding domain-containing protein</fullName>
    </recommendedName>
</protein>
<dbReference type="EMBL" id="AP027059">
    <property type="protein sequence ID" value="BDU50927.1"/>
    <property type="molecule type" value="Genomic_DNA"/>
</dbReference>
<keyword evidence="5 6" id="KW-0472">Membrane</keyword>
<dbReference type="InterPro" id="IPR010920">
    <property type="entry name" value="LSM_dom_sf"/>
</dbReference>
<evidence type="ECO:0000256" key="2">
    <source>
        <dbReference type="ARBA" id="ARBA00008017"/>
    </source>
</evidence>
<dbReference type="SUPFAM" id="SSF50182">
    <property type="entry name" value="Sm-like ribonucleoproteins"/>
    <property type="match status" value="1"/>
</dbReference>
<organism evidence="8 9">
    <name type="scientific">Haliovirga abyssi</name>
    <dbReference type="NCBI Taxonomy" id="2996794"/>
    <lineage>
        <taxon>Bacteria</taxon>
        <taxon>Fusobacteriati</taxon>
        <taxon>Fusobacteriota</taxon>
        <taxon>Fusobacteriia</taxon>
        <taxon>Fusobacteriales</taxon>
        <taxon>Haliovirgaceae</taxon>
        <taxon>Haliovirga</taxon>
    </lineage>
</organism>
<keyword evidence="3 6" id="KW-0812">Transmembrane</keyword>
<dbReference type="CDD" id="cd00038">
    <property type="entry name" value="CAP_ED"/>
    <property type="match status" value="1"/>
</dbReference>
<dbReference type="Pfam" id="PF00924">
    <property type="entry name" value="MS_channel_2nd"/>
    <property type="match status" value="1"/>
</dbReference>
<keyword evidence="4 6" id="KW-1133">Transmembrane helix</keyword>
<evidence type="ECO:0000259" key="7">
    <source>
        <dbReference type="PROSITE" id="PS50042"/>
    </source>
</evidence>
<dbReference type="PROSITE" id="PS00888">
    <property type="entry name" value="CNMP_BINDING_1"/>
    <property type="match status" value="1"/>
</dbReference>
<feature type="transmembrane region" description="Helical" evidence="6">
    <location>
        <begin position="68"/>
        <end position="85"/>
    </location>
</feature>
<dbReference type="PANTHER" id="PTHR30347:SF1">
    <property type="entry name" value="MECHANOSENSITIVE CHANNEL MSCK"/>
    <property type="match status" value="1"/>
</dbReference>
<dbReference type="InterPro" id="IPR011014">
    <property type="entry name" value="MscS_channel_TM-2"/>
</dbReference>
<keyword evidence="9" id="KW-1185">Reference proteome</keyword>
<feature type="transmembrane region" description="Helical" evidence="6">
    <location>
        <begin position="106"/>
        <end position="124"/>
    </location>
</feature>
<dbReference type="InterPro" id="IPR023408">
    <property type="entry name" value="MscS_beta-dom_sf"/>
</dbReference>
<evidence type="ECO:0000256" key="6">
    <source>
        <dbReference type="SAM" id="Phobius"/>
    </source>
</evidence>
<evidence type="ECO:0000256" key="5">
    <source>
        <dbReference type="ARBA" id="ARBA00023136"/>
    </source>
</evidence>
<feature type="domain" description="Cyclic nucleotide-binding" evidence="7">
    <location>
        <begin position="340"/>
        <end position="455"/>
    </location>
</feature>
<comment type="subcellular location">
    <subcellularLocation>
        <location evidence="1">Endomembrane system</location>
        <topology evidence="1">Multi-pass membrane protein</topology>
    </subcellularLocation>
</comment>
<dbReference type="SMART" id="SM00100">
    <property type="entry name" value="cNMP"/>
    <property type="match status" value="1"/>
</dbReference>
<dbReference type="RefSeq" id="WP_307903775.1">
    <property type="nucleotide sequence ID" value="NZ_AP027059.1"/>
</dbReference>
<feature type="transmembrane region" description="Helical" evidence="6">
    <location>
        <begin position="43"/>
        <end position="62"/>
    </location>
</feature>
<dbReference type="PRINTS" id="PR00103">
    <property type="entry name" value="CAMPKINASE"/>
</dbReference>
<dbReference type="Gene3D" id="2.30.30.60">
    <property type="match status" value="1"/>
</dbReference>
<evidence type="ECO:0000256" key="4">
    <source>
        <dbReference type="ARBA" id="ARBA00022989"/>
    </source>
</evidence>
<evidence type="ECO:0000256" key="3">
    <source>
        <dbReference type="ARBA" id="ARBA00022692"/>
    </source>
</evidence>
<dbReference type="PROSITE" id="PS50042">
    <property type="entry name" value="CNMP_BINDING_3"/>
    <property type="match status" value="1"/>
</dbReference>
<dbReference type="GO" id="GO:0055085">
    <property type="term" value="P:transmembrane transport"/>
    <property type="evidence" value="ECO:0007669"/>
    <property type="project" value="InterPro"/>
</dbReference>
<dbReference type="InterPro" id="IPR018488">
    <property type="entry name" value="cNMP-bd_CS"/>
</dbReference>
<dbReference type="InterPro" id="IPR006685">
    <property type="entry name" value="MscS_channel_2nd"/>
</dbReference>
<dbReference type="SUPFAM" id="SSF82861">
    <property type="entry name" value="Mechanosensitive channel protein MscS (YggB), transmembrane region"/>
    <property type="match status" value="1"/>
</dbReference>
<dbReference type="InterPro" id="IPR052702">
    <property type="entry name" value="MscS-like_channel"/>
</dbReference>
<accession>A0AAU9DEW9</accession>
<proteinExistence type="inferred from homology"/>
<sequence>MATKIDINMFLISLLIIVLIYFTFIIINIFIKSKLKTNRLRNPLILILIGVSTKIFFTFNILNVNMKVINSIIYSLILFSTIKILDYMFKEIYFVKLNNKVPKLMNDIATGIIYFVTFFMILKIELGIDLTPLLTTSAVLSMVIGLALQDTLTNFISGIVINLEKPFKIGDWVLVNEVEGKVVETNWRTTKILTFDNDFLIIPNGNIVKNSIINFYYPTTSHILNLYLGTSYNDPPNKVKKVILDVIKDIKGILLVPLPQIRLIKYNDFSVDYEVRIWISDYGNKKTIENSLMTHIWYAFRREGIKIPYPIRESYIHRAQDNIKYEVEIKKHDILKEIEFFNRMNDEILEKISNKLEKIVYGKNETIVKQGNKGDSFYIIYSGEVSVLIDTEKVAELKKGDFFGEMSLFTGKEITATVVALEDVELLKLNKESFSEIIKENKELAEMLSDIITKRELENEEKKIGNLKLGKKTEREKKRIADKKKKGIFDNIVKFFNL</sequence>
<name>A0AAU9DEW9_9FUSO</name>
<gene>
    <name evidence="8" type="ORF">HLVA_14960</name>
</gene>
<dbReference type="InterPro" id="IPR014710">
    <property type="entry name" value="RmlC-like_jellyroll"/>
</dbReference>
<dbReference type="InterPro" id="IPR049278">
    <property type="entry name" value="MS_channel_C"/>
</dbReference>
<dbReference type="PANTHER" id="PTHR30347">
    <property type="entry name" value="POTASSIUM CHANNEL RELATED"/>
    <property type="match status" value="1"/>
</dbReference>
<dbReference type="Gene3D" id="3.30.70.100">
    <property type="match status" value="1"/>
</dbReference>
<evidence type="ECO:0000313" key="8">
    <source>
        <dbReference type="EMBL" id="BDU50927.1"/>
    </source>
</evidence>